<dbReference type="RefSeq" id="WP_167226558.1">
    <property type="nucleotide sequence ID" value="NZ_VUYU01000011.1"/>
</dbReference>
<comment type="caution">
    <text evidence="1">The sequence shown here is derived from an EMBL/GenBank/DDBJ whole genome shotgun (WGS) entry which is preliminary data.</text>
</comment>
<name>A0ABX0LT43_9BURK</name>
<evidence type="ECO:0000313" key="2">
    <source>
        <dbReference type="Proteomes" id="UP000785613"/>
    </source>
</evidence>
<proteinExistence type="predicted"/>
<sequence length="87" mass="9608">MGASLFALAEAGRAERVVSLDPKSGAWLAGRKSCRKIRINTANTATSAFIETGYTAVTWRDNVSQKTKSPTQWLGYVLDFKRKRWGG</sequence>
<evidence type="ECO:0000313" key="1">
    <source>
        <dbReference type="EMBL" id="NHZ35357.1"/>
    </source>
</evidence>
<gene>
    <name evidence="1" type="ORF">F0185_17455</name>
</gene>
<keyword evidence="2" id="KW-1185">Reference proteome</keyword>
<organism evidence="1 2">
    <name type="scientific">Massilia rubra</name>
    <dbReference type="NCBI Taxonomy" id="2607910"/>
    <lineage>
        <taxon>Bacteria</taxon>
        <taxon>Pseudomonadati</taxon>
        <taxon>Pseudomonadota</taxon>
        <taxon>Betaproteobacteria</taxon>
        <taxon>Burkholderiales</taxon>
        <taxon>Oxalobacteraceae</taxon>
        <taxon>Telluria group</taxon>
        <taxon>Massilia</taxon>
    </lineage>
</organism>
<dbReference type="Proteomes" id="UP000785613">
    <property type="component" value="Unassembled WGS sequence"/>
</dbReference>
<accession>A0ABX0LT43</accession>
<reference evidence="1 2" key="1">
    <citation type="submission" date="2019-09" db="EMBL/GenBank/DDBJ databases">
        <title>Taxonomy of Antarctic Massilia spp.: description of Massilia rubra sp. nov., Massilia aquatica sp. nov., Massilia mucilaginosa sp. nov., Massilia frigida sp. nov. isolated from streams, lakes and regoliths.</title>
        <authorList>
            <person name="Holochova P."/>
            <person name="Sedlacek I."/>
            <person name="Kralova S."/>
            <person name="Maslanova I."/>
            <person name="Busse H.-J."/>
            <person name="Stankova E."/>
            <person name="Vrbovska V."/>
            <person name="Kovarovic V."/>
            <person name="Bartak M."/>
            <person name="Svec P."/>
            <person name="Pantucek R."/>
        </authorList>
    </citation>
    <scope>NUCLEOTIDE SEQUENCE [LARGE SCALE GENOMIC DNA]</scope>
    <source>
        <strain evidence="1 2">CCM 8692</strain>
    </source>
</reference>
<dbReference type="EMBL" id="VUYU01000011">
    <property type="protein sequence ID" value="NHZ35357.1"/>
    <property type="molecule type" value="Genomic_DNA"/>
</dbReference>
<protein>
    <submittedName>
        <fullName evidence="1">Uncharacterized protein</fullName>
    </submittedName>
</protein>